<accession>A0A6M2CLI7</accession>
<feature type="transmembrane region" description="Helical" evidence="1">
    <location>
        <begin position="59"/>
        <end position="80"/>
    </location>
</feature>
<feature type="transmembrane region" description="Helical" evidence="1">
    <location>
        <begin position="21"/>
        <end position="39"/>
    </location>
</feature>
<organism evidence="2">
    <name type="scientific">Rhipicephalus microplus</name>
    <name type="common">Cattle tick</name>
    <name type="synonym">Boophilus microplus</name>
    <dbReference type="NCBI Taxonomy" id="6941"/>
    <lineage>
        <taxon>Eukaryota</taxon>
        <taxon>Metazoa</taxon>
        <taxon>Ecdysozoa</taxon>
        <taxon>Arthropoda</taxon>
        <taxon>Chelicerata</taxon>
        <taxon>Arachnida</taxon>
        <taxon>Acari</taxon>
        <taxon>Parasitiformes</taxon>
        <taxon>Ixodida</taxon>
        <taxon>Ixodoidea</taxon>
        <taxon>Ixodidae</taxon>
        <taxon>Rhipicephalinae</taxon>
        <taxon>Rhipicephalus</taxon>
        <taxon>Boophilus</taxon>
    </lineage>
</organism>
<dbReference type="PANTHER" id="PTHR36694:SF11">
    <property type="entry name" value="LP21121P-RELATED"/>
    <property type="match status" value="1"/>
</dbReference>
<dbReference type="PANTHER" id="PTHR36694">
    <property type="entry name" value="PASIFLORA 1, ISOFORM A-RELATED"/>
    <property type="match status" value="1"/>
</dbReference>
<dbReference type="AlphaFoldDB" id="A0A6M2CLI7"/>
<keyword evidence="1" id="KW-1133">Transmembrane helix</keyword>
<keyword evidence="1" id="KW-0472">Membrane</keyword>
<keyword evidence="1" id="KW-0812">Transmembrane</keyword>
<dbReference type="Pfam" id="PF15860">
    <property type="entry name" value="DUF4728"/>
    <property type="match status" value="1"/>
</dbReference>
<reference evidence="2" key="1">
    <citation type="submission" date="2019-09" db="EMBL/GenBank/DDBJ databases">
        <title>Organ-specific transcriptomic study of the physiology of the cattle tick, Rhipicephalus microplus.</title>
        <authorList>
            <person name="Tirloni L."/>
            <person name="Braz G."/>
            <person name="Gandara A.C.P."/>
            <person name="Sabadin G.A."/>
            <person name="da Silva R.M."/>
            <person name="Guizzo M.G."/>
            <person name="Machado J.A."/>
            <person name="Costa E.P."/>
            <person name="Gomes H.F."/>
            <person name="Moraes J."/>
            <person name="Mota M.B.S."/>
            <person name="Mesquita R.D."/>
            <person name="Alvarenga P.H."/>
            <person name="Alves F."/>
            <person name="Seixas A."/>
            <person name="da Fonseca R.N."/>
            <person name="Fogaca A."/>
            <person name="Logullo C."/>
            <person name="Tanaka A."/>
            <person name="Daffre S."/>
            <person name="Termignoni C."/>
            <person name="Vaz I.S.Jr."/>
            <person name="Oliveira P.L."/>
            <person name="Ribeiro J.M."/>
        </authorList>
    </citation>
    <scope>NUCLEOTIDE SEQUENCE</scope>
    <source>
        <strain evidence="2">Porto Alegre</strain>
    </source>
</reference>
<evidence type="ECO:0000313" key="2">
    <source>
        <dbReference type="EMBL" id="NOV34418.1"/>
    </source>
</evidence>
<feature type="transmembrane region" description="Helical" evidence="1">
    <location>
        <begin position="123"/>
        <end position="147"/>
    </location>
</feature>
<dbReference type="EMBL" id="GHWJ01001681">
    <property type="protein sequence ID" value="NOV34418.1"/>
    <property type="molecule type" value="Transcribed_RNA"/>
</dbReference>
<proteinExistence type="predicted"/>
<feature type="transmembrane region" description="Helical" evidence="1">
    <location>
        <begin position="92"/>
        <end position="111"/>
    </location>
</feature>
<sequence>MALLTRSCCICSLKTGARYVGIFYIAVRAFMLLLYITILQDPKGWKDLTNDKYTAFHDLLILLSCECVINIVVSVILFTSTVQPKRYLILPWLMWNTIGVLVVKVICLHLVTEYYHLDHAEALTFGIIFTVATISQIYFVCIVASFYQELESPHNPSLYDDMDNQQDIETTSLFSMRMN</sequence>
<protein>
    <submittedName>
        <fullName evidence="2">Uncharacterized protein</fullName>
    </submittedName>
</protein>
<dbReference type="InterPro" id="IPR031720">
    <property type="entry name" value="DUF4728"/>
</dbReference>
<evidence type="ECO:0000256" key="1">
    <source>
        <dbReference type="SAM" id="Phobius"/>
    </source>
</evidence>
<name>A0A6M2CLI7_RHIMP</name>